<organism evidence="14 15">
    <name type="scientific">Parabacteroides chinchillae</name>
    <dbReference type="NCBI Taxonomy" id="871327"/>
    <lineage>
        <taxon>Bacteria</taxon>
        <taxon>Pseudomonadati</taxon>
        <taxon>Bacteroidota</taxon>
        <taxon>Bacteroidia</taxon>
        <taxon>Bacteroidales</taxon>
        <taxon>Tannerellaceae</taxon>
        <taxon>Parabacteroides</taxon>
    </lineage>
</organism>
<proteinExistence type="inferred from homology"/>
<comment type="domain">
    <text evidence="8">Domain I is involved in oligomerization and binding regulators, domain II is flexibile and of varying length in different bacteria, domain III forms the AAA+ region, while domain IV binds dsDNA.</text>
</comment>
<dbReference type="SMART" id="SM00382">
    <property type="entry name" value="AAA"/>
    <property type="match status" value="1"/>
</dbReference>
<evidence type="ECO:0000256" key="7">
    <source>
        <dbReference type="ARBA" id="ARBA00023125"/>
    </source>
</evidence>
<feature type="domain" description="AAA+ ATPase" evidence="12">
    <location>
        <begin position="168"/>
        <end position="298"/>
    </location>
</feature>
<feature type="domain" description="Chromosomal replication initiator DnaA C-terminal" evidence="13">
    <location>
        <begin position="379"/>
        <end position="448"/>
    </location>
</feature>
<dbReference type="Gene3D" id="3.30.300.180">
    <property type="match status" value="1"/>
</dbReference>
<feature type="region of interest" description="Domain IV, binds dsDNA" evidence="8">
    <location>
        <begin position="352"/>
        <end position="471"/>
    </location>
</feature>
<dbReference type="InterPro" id="IPR018312">
    <property type="entry name" value="Chromosome_initiator_DnaA_CS"/>
</dbReference>
<dbReference type="NCBIfam" id="TIGR00362">
    <property type="entry name" value="DnaA"/>
    <property type="match status" value="1"/>
</dbReference>
<evidence type="ECO:0000256" key="1">
    <source>
        <dbReference type="ARBA" id="ARBA00006583"/>
    </source>
</evidence>
<dbReference type="InterPro" id="IPR010921">
    <property type="entry name" value="Trp_repressor/repl_initiator"/>
</dbReference>
<dbReference type="Gene3D" id="1.10.8.60">
    <property type="match status" value="1"/>
</dbReference>
<evidence type="ECO:0000256" key="4">
    <source>
        <dbReference type="ARBA" id="ARBA00022741"/>
    </source>
</evidence>
<gene>
    <name evidence="8" type="primary">dnaA</name>
    <name evidence="14" type="ORF">SAMN05444001_11415</name>
</gene>
<dbReference type="InterPro" id="IPR001957">
    <property type="entry name" value="Chromosome_initiator_DnaA"/>
</dbReference>
<dbReference type="GO" id="GO:0005737">
    <property type="term" value="C:cytoplasm"/>
    <property type="evidence" value="ECO:0007669"/>
    <property type="project" value="UniProtKB-SubCell"/>
</dbReference>
<dbReference type="Pfam" id="PF00308">
    <property type="entry name" value="Bac_DnaA"/>
    <property type="match status" value="1"/>
</dbReference>
<dbReference type="EMBL" id="FNVS01000014">
    <property type="protein sequence ID" value="SEG07466.1"/>
    <property type="molecule type" value="Genomic_DNA"/>
</dbReference>
<dbReference type="SUPFAM" id="SSF52540">
    <property type="entry name" value="P-loop containing nucleoside triphosphate hydrolases"/>
    <property type="match status" value="1"/>
</dbReference>
<dbReference type="HAMAP" id="MF_00377">
    <property type="entry name" value="DnaA_bact"/>
    <property type="match status" value="1"/>
</dbReference>
<dbReference type="InterPro" id="IPR027417">
    <property type="entry name" value="P-loop_NTPase"/>
</dbReference>
<evidence type="ECO:0000256" key="6">
    <source>
        <dbReference type="ARBA" id="ARBA00023121"/>
    </source>
</evidence>
<evidence type="ECO:0000313" key="15">
    <source>
        <dbReference type="Proteomes" id="UP000236725"/>
    </source>
</evidence>
<dbReference type="GO" id="GO:0006275">
    <property type="term" value="P:regulation of DNA replication"/>
    <property type="evidence" value="ECO:0007669"/>
    <property type="project" value="UniProtKB-UniRule"/>
</dbReference>
<dbReference type="Gene3D" id="1.10.1750.10">
    <property type="match status" value="1"/>
</dbReference>
<name>A0A8G2BXM1_9BACT</name>
<dbReference type="GO" id="GO:0003688">
    <property type="term" value="F:DNA replication origin binding"/>
    <property type="evidence" value="ECO:0007669"/>
    <property type="project" value="UniProtKB-UniRule"/>
</dbReference>
<dbReference type="Gene3D" id="3.40.50.300">
    <property type="entry name" value="P-loop containing nucleotide triphosphate hydrolases"/>
    <property type="match status" value="1"/>
</dbReference>
<dbReference type="Pfam" id="PF11638">
    <property type="entry name" value="DnaA_N"/>
    <property type="match status" value="1"/>
</dbReference>
<evidence type="ECO:0000313" key="14">
    <source>
        <dbReference type="EMBL" id="SEG07466.1"/>
    </source>
</evidence>
<dbReference type="InterPro" id="IPR020591">
    <property type="entry name" value="Chromosome_initiator_DnaA-like"/>
</dbReference>
<comment type="subunit">
    <text evidence="8">Oligomerizes as a right-handed, spiral filament on DNA at oriC.</text>
</comment>
<dbReference type="InterPro" id="IPR003593">
    <property type="entry name" value="AAA+_ATPase"/>
</dbReference>
<keyword evidence="7 8" id="KW-0238">DNA-binding</keyword>
<evidence type="ECO:0000256" key="11">
    <source>
        <dbReference type="RuleBase" id="RU004227"/>
    </source>
</evidence>
<dbReference type="FunFam" id="3.40.50.300:FF:000668">
    <property type="entry name" value="Chromosomal replication initiator protein DnaA"/>
    <property type="match status" value="1"/>
</dbReference>
<keyword evidence="3 8" id="KW-0235">DNA replication</keyword>
<evidence type="ECO:0000256" key="2">
    <source>
        <dbReference type="ARBA" id="ARBA00022490"/>
    </source>
</evidence>
<comment type="subcellular location">
    <subcellularLocation>
        <location evidence="8">Cytoplasm</location>
    </subcellularLocation>
</comment>
<dbReference type="PANTHER" id="PTHR30050">
    <property type="entry name" value="CHROMOSOMAL REPLICATION INITIATOR PROTEIN DNAA"/>
    <property type="match status" value="1"/>
</dbReference>
<dbReference type="GO" id="GO:0005886">
    <property type="term" value="C:plasma membrane"/>
    <property type="evidence" value="ECO:0007669"/>
    <property type="project" value="TreeGrafter"/>
</dbReference>
<dbReference type="SUPFAM" id="SSF48295">
    <property type="entry name" value="TrpR-like"/>
    <property type="match status" value="1"/>
</dbReference>
<dbReference type="GO" id="GO:0006270">
    <property type="term" value="P:DNA replication initiation"/>
    <property type="evidence" value="ECO:0007669"/>
    <property type="project" value="UniProtKB-UniRule"/>
</dbReference>
<dbReference type="Pfam" id="PF08299">
    <property type="entry name" value="Bac_DnaA_C"/>
    <property type="match status" value="1"/>
</dbReference>
<feature type="binding site" evidence="8">
    <location>
        <position position="182"/>
    </location>
    <ligand>
        <name>ATP</name>
        <dbReference type="ChEBI" id="CHEBI:30616"/>
    </ligand>
</feature>
<evidence type="ECO:0000256" key="10">
    <source>
        <dbReference type="RuleBase" id="RU000577"/>
    </source>
</evidence>
<keyword evidence="15" id="KW-1185">Reference proteome</keyword>
<protein>
    <recommendedName>
        <fullName evidence="8 9">Chromosomal replication initiator protein DnaA</fullName>
    </recommendedName>
</protein>
<dbReference type="PRINTS" id="PR00051">
    <property type="entry name" value="DNAA"/>
</dbReference>
<keyword evidence="5 8" id="KW-0067">ATP-binding</keyword>
<dbReference type="GO" id="GO:0005524">
    <property type="term" value="F:ATP binding"/>
    <property type="evidence" value="ECO:0007669"/>
    <property type="project" value="UniProtKB-UniRule"/>
</dbReference>
<dbReference type="CDD" id="cd00009">
    <property type="entry name" value="AAA"/>
    <property type="match status" value="1"/>
</dbReference>
<dbReference type="AlphaFoldDB" id="A0A8G2BXM1"/>
<dbReference type="CDD" id="cd06571">
    <property type="entry name" value="Bac_DnaA_C"/>
    <property type="match status" value="1"/>
</dbReference>
<keyword evidence="6 8" id="KW-0446">Lipid-binding</keyword>
<dbReference type="InterPro" id="IPR013317">
    <property type="entry name" value="DnaA_dom"/>
</dbReference>
<keyword evidence="4 8" id="KW-0547">Nucleotide-binding</keyword>
<evidence type="ECO:0000256" key="8">
    <source>
        <dbReference type="HAMAP-Rule" id="MF_00377"/>
    </source>
</evidence>
<comment type="caution">
    <text evidence="8">Lacks conserved residue(s) required for the propagation of feature annotation.</text>
</comment>
<feature type="binding site" evidence="8">
    <location>
        <position position="181"/>
    </location>
    <ligand>
        <name>ATP</name>
        <dbReference type="ChEBI" id="CHEBI:30616"/>
    </ligand>
</feature>
<evidence type="ECO:0000259" key="13">
    <source>
        <dbReference type="SMART" id="SM00760"/>
    </source>
</evidence>
<dbReference type="InterPro" id="IPR013159">
    <property type="entry name" value="DnaA_C"/>
</dbReference>
<evidence type="ECO:0000256" key="5">
    <source>
        <dbReference type="ARBA" id="ARBA00022840"/>
    </source>
</evidence>
<feature type="region of interest" description="Domain I, interacts with DnaA modulators" evidence="8">
    <location>
        <begin position="1"/>
        <end position="92"/>
    </location>
</feature>
<dbReference type="PROSITE" id="PS01008">
    <property type="entry name" value="DNAA"/>
    <property type="match status" value="1"/>
</dbReference>
<dbReference type="Proteomes" id="UP000236725">
    <property type="component" value="Unassembled WGS sequence"/>
</dbReference>
<dbReference type="SMART" id="SM00760">
    <property type="entry name" value="Bac_DnaA_C"/>
    <property type="match status" value="1"/>
</dbReference>
<feature type="binding site" evidence="8">
    <location>
        <position position="183"/>
    </location>
    <ligand>
        <name>ATP</name>
        <dbReference type="ChEBI" id="CHEBI:30616"/>
    </ligand>
</feature>
<comment type="function">
    <text evidence="8 10">Plays an essential role in the initiation and regulation of chromosomal replication. ATP-DnaA binds to the origin of replication (oriC) to initiate formation of the DNA replication initiation complex once per cell cycle. Binds the DnaA box (a 9 base pair repeat at the origin) and separates the double-stranded (ds)DNA. Forms a right-handed helical filament on oriC DNA; dsDNA binds to the exterior of the filament while single-stranded (ss)DNA is stabiized in the filament's interior. The ATP-DnaA-oriC complex binds and stabilizes one strand of the AT-rich DNA unwinding element (DUE), permitting loading of DNA polymerase. After initiation quickly degrades to an ADP-DnaA complex that is not apt for DNA replication. Binds acidic phospholipids.</text>
</comment>
<feature type="binding site" evidence="8">
    <location>
        <position position="179"/>
    </location>
    <ligand>
        <name>ATP</name>
        <dbReference type="ChEBI" id="CHEBI:30616"/>
    </ligand>
</feature>
<reference evidence="14 15" key="1">
    <citation type="submission" date="2016-10" db="EMBL/GenBank/DDBJ databases">
        <authorList>
            <person name="Varghese N."/>
            <person name="Submissions S."/>
        </authorList>
    </citation>
    <scope>NUCLEOTIDE SEQUENCE [LARGE SCALE GENOMIC DNA]</scope>
    <source>
        <strain evidence="14 15">DSM 29073</strain>
    </source>
</reference>
<sequence>MGDKIKMQTDYQTLWNKCLTVIRDIVPEAAFNTWFMPIVPLSYEDNKFTIQVPSQFFYEYLEEKYVNVLKVTLYRVFGQGTILNYRIMVDKTTGGTVDYPAENGSIAVKKITPKDANKAPNPFIQAAPQDLDSQLNPKYSFDNYFEGTSNRLVRAAGEAIAQNPGKTTYNPLFIFGPSGVGKTHLCHAIGARIRELHPEKKVLYVSSHLFRVQFTDAIRKNTTNDFLNFYQNIDVLLLDDIQELIGMDKTQNTFFHIFNHLHQLGKQLILTSDKAPVDLQGMEERLITRLKWGLTAELFRPDLDLRKKILKNKINHDGIVIPDEVFNFIANNVTENVRDLEGILVSLMANAVINNKEIDLSLTKRVVSQAVRLEKKQMSVQSIQEIVCKYFNLDQSTIQTNSRKREIVQARQITMYLAKKYTDCSFSHIGKIVGKKDHATVLHACKTIKDQIETNKSFCSSVEEIEVLLKN</sequence>
<evidence type="ECO:0000256" key="3">
    <source>
        <dbReference type="ARBA" id="ARBA00022705"/>
    </source>
</evidence>
<keyword evidence="2 8" id="KW-0963">Cytoplasm</keyword>
<dbReference type="GO" id="GO:0008289">
    <property type="term" value="F:lipid binding"/>
    <property type="evidence" value="ECO:0007669"/>
    <property type="project" value="UniProtKB-KW"/>
</dbReference>
<dbReference type="InterPro" id="IPR038454">
    <property type="entry name" value="DnaA_N_sf"/>
</dbReference>
<evidence type="ECO:0000259" key="12">
    <source>
        <dbReference type="SMART" id="SM00382"/>
    </source>
</evidence>
<dbReference type="InterPro" id="IPR024633">
    <property type="entry name" value="DnaA_N_dom"/>
</dbReference>
<evidence type="ECO:0000256" key="9">
    <source>
        <dbReference type="NCBIfam" id="TIGR00362"/>
    </source>
</evidence>
<dbReference type="PANTHER" id="PTHR30050:SF2">
    <property type="entry name" value="CHROMOSOMAL REPLICATION INITIATOR PROTEIN DNAA"/>
    <property type="match status" value="1"/>
</dbReference>
<accession>A0A8G2BXM1</accession>
<comment type="similarity">
    <text evidence="1 8 11">Belongs to the DnaA family.</text>
</comment>
<comment type="caution">
    <text evidence="14">The sequence shown here is derived from an EMBL/GenBank/DDBJ whole genome shotgun (WGS) entry which is preliminary data.</text>
</comment>